<dbReference type="KEGG" id="dra:DR_0285"/>
<dbReference type="PATRIC" id="fig|243230.17.peg.450"/>
<evidence type="ECO:0000256" key="1">
    <source>
        <dbReference type="SAM" id="SignalP"/>
    </source>
</evidence>
<dbReference type="STRING" id="243230.DR_0285"/>
<evidence type="ECO:0000313" key="3">
    <source>
        <dbReference type="Proteomes" id="UP000002524"/>
    </source>
</evidence>
<evidence type="ECO:0000313" key="2">
    <source>
        <dbReference type="EMBL" id="AAF09878.1"/>
    </source>
</evidence>
<dbReference type="PaxDb" id="243230-DR_0285"/>
<dbReference type="PROSITE" id="PS51257">
    <property type="entry name" value="PROKAR_LIPOPROTEIN"/>
    <property type="match status" value="1"/>
</dbReference>
<protein>
    <recommendedName>
        <fullName evidence="4">Lipoprotein</fullName>
    </recommendedName>
</protein>
<dbReference type="OrthoDB" id="62803at2"/>
<dbReference type="EnsemblBacteria" id="AAF09878">
    <property type="protein sequence ID" value="AAF09878"/>
    <property type="gene ID" value="DR_0285"/>
</dbReference>
<dbReference type="InParanoid" id="Q9RXM5"/>
<dbReference type="EMBL" id="AE000513">
    <property type="protein sequence ID" value="AAF09878.1"/>
    <property type="molecule type" value="Genomic_DNA"/>
</dbReference>
<dbReference type="HOGENOM" id="CLU_1141107_0_0_0"/>
<feature type="signal peptide" evidence="1">
    <location>
        <begin position="1"/>
        <end position="23"/>
    </location>
</feature>
<dbReference type="Proteomes" id="UP000002524">
    <property type="component" value="Chromosome 1"/>
</dbReference>
<accession>Q9RXM5</accession>
<feature type="chain" id="PRO_5009974325" description="Lipoprotein" evidence="1">
    <location>
        <begin position="24"/>
        <end position="235"/>
    </location>
</feature>
<dbReference type="PIR" id="F75536">
    <property type="entry name" value="F75536"/>
</dbReference>
<proteinExistence type="predicted"/>
<evidence type="ECO:0008006" key="4">
    <source>
        <dbReference type="Google" id="ProtNLM"/>
    </source>
</evidence>
<dbReference type="AlphaFoldDB" id="Q9RXM5"/>
<keyword evidence="3" id="KW-1185">Reference proteome</keyword>
<dbReference type="RefSeq" id="WP_010886930.1">
    <property type="nucleotide sequence ID" value="NC_001263.1"/>
</dbReference>
<dbReference type="GeneID" id="69516517"/>
<keyword evidence="1" id="KW-0732">Signal</keyword>
<organism evidence="2 3">
    <name type="scientific">Deinococcus radiodurans (strain ATCC 13939 / DSM 20539 / JCM 16871 / CCUG 27074 / LMG 4051 / NBRC 15346 / NCIMB 9279 / VKM B-1422 / R1)</name>
    <dbReference type="NCBI Taxonomy" id="243230"/>
    <lineage>
        <taxon>Bacteria</taxon>
        <taxon>Thermotogati</taxon>
        <taxon>Deinococcota</taxon>
        <taxon>Deinococci</taxon>
        <taxon>Deinococcales</taxon>
        <taxon>Deinococcaceae</taxon>
        <taxon>Deinococcus</taxon>
    </lineage>
</organism>
<gene>
    <name evidence="2" type="ordered locus">DR_0285</name>
</gene>
<reference evidence="2 3" key="1">
    <citation type="journal article" date="1999" name="Science">
        <title>Genome sequence of the radioresistant bacterium Deinococcus radiodurans R1.</title>
        <authorList>
            <person name="White O."/>
            <person name="Eisen J.A."/>
            <person name="Heidelberg J.F."/>
            <person name="Hickey E.K."/>
            <person name="Peterson J.D."/>
            <person name="Dodson R.J."/>
            <person name="Haft D.H."/>
            <person name="Gwinn M.L."/>
            <person name="Nelson W.C."/>
            <person name="Richardson D.L."/>
            <person name="Moffat K.S."/>
            <person name="Qin H."/>
            <person name="Jiang L."/>
            <person name="Pamphile W."/>
            <person name="Crosby M."/>
            <person name="Shen M."/>
            <person name="Vamathevan J.J."/>
            <person name="Lam P."/>
            <person name="McDonald L."/>
            <person name="Utterback T."/>
            <person name="Zalewski C."/>
            <person name="Makarova K.S."/>
            <person name="Aravind L."/>
            <person name="Daly M.J."/>
            <person name="Minton K.W."/>
            <person name="Fleischmann R.D."/>
            <person name="Ketchum K.A."/>
            <person name="Nelson K.E."/>
            <person name="Salzberg S."/>
            <person name="Smith H.O."/>
            <person name="Venter J.C."/>
            <person name="Fraser C.M."/>
        </authorList>
    </citation>
    <scope>NUCLEOTIDE SEQUENCE [LARGE SCALE GENOMIC DNA]</scope>
    <source>
        <strain evidence="3">ATCC 13939 / DSM 20539 / JCM 16871 / LMG 4051 / NBRC 15346 / NCIMB 9279 / R1 / VKM B-1422</strain>
    </source>
</reference>
<sequence>MNQNFRRLSLLAGSVALASLLTACPGRRMYDPGVTLRFSLPEGESQSGPMAIQAMYTTRDEAGQVVMKPLPEGSGYGYFGGREGSITLNKVSLDKVLADGKCLPYRADKVTRVTEPAAVRSCDINFFVYSGSANSPAQPSSANLRYLTHDTYSYAGQNFTYTSAFSDKGLTSQETGTRRAGWSLVRHLVLHPSDAPNTYRVVRDSVEDSQLNLPITLHAPSDYFTSMGVSTGGAQ</sequence>
<name>Q9RXM5_DEIRA</name>